<dbReference type="InterPro" id="IPR009057">
    <property type="entry name" value="Homeodomain-like_sf"/>
</dbReference>
<organism evidence="4 5">
    <name type="scientific">Niastella caeni</name>
    <dbReference type="NCBI Taxonomy" id="2569763"/>
    <lineage>
        <taxon>Bacteria</taxon>
        <taxon>Pseudomonadati</taxon>
        <taxon>Bacteroidota</taxon>
        <taxon>Chitinophagia</taxon>
        <taxon>Chitinophagales</taxon>
        <taxon>Chitinophagaceae</taxon>
        <taxon>Niastella</taxon>
    </lineage>
</organism>
<dbReference type="Proteomes" id="UP000306918">
    <property type="component" value="Unassembled WGS sequence"/>
</dbReference>
<evidence type="ECO:0000313" key="5">
    <source>
        <dbReference type="Proteomes" id="UP000306918"/>
    </source>
</evidence>
<evidence type="ECO:0000256" key="1">
    <source>
        <dbReference type="ARBA" id="ARBA00023015"/>
    </source>
</evidence>
<name>A0A4S8I0W5_9BACT</name>
<dbReference type="EMBL" id="STFF01000003">
    <property type="protein sequence ID" value="THU39302.1"/>
    <property type="molecule type" value="Genomic_DNA"/>
</dbReference>
<proteinExistence type="predicted"/>
<dbReference type="GO" id="GO:0043565">
    <property type="term" value="F:sequence-specific DNA binding"/>
    <property type="evidence" value="ECO:0007669"/>
    <property type="project" value="InterPro"/>
</dbReference>
<comment type="caution">
    <text evidence="4">The sequence shown here is derived from an EMBL/GenBank/DDBJ whole genome shotgun (WGS) entry which is preliminary data.</text>
</comment>
<dbReference type="InterPro" id="IPR029062">
    <property type="entry name" value="Class_I_gatase-like"/>
</dbReference>
<dbReference type="OrthoDB" id="9803764at2"/>
<dbReference type="InterPro" id="IPR002818">
    <property type="entry name" value="DJ-1/PfpI"/>
</dbReference>
<accession>A0A4S8I0W5</accession>
<keyword evidence="2" id="KW-0804">Transcription</keyword>
<dbReference type="SUPFAM" id="SSF52317">
    <property type="entry name" value="Class I glutamine amidotransferase-like"/>
    <property type="match status" value="1"/>
</dbReference>
<dbReference type="Gene3D" id="3.40.50.880">
    <property type="match status" value="1"/>
</dbReference>
<dbReference type="AlphaFoldDB" id="A0A4S8I0W5"/>
<keyword evidence="5" id="KW-1185">Reference proteome</keyword>
<dbReference type="Pfam" id="PF12833">
    <property type="entry name" value="HTH_18"/>
    <property type="match status" value="1"/>
</dbReference>
<dbReference type="PANTHER" id="PTHR43130">
    <property type="entry name" value="ARAC-FAMILY TRANSCRIPTIONAL REGULATOR"/>
    <property type="match status" value="1"/>
</dbReference>
<feature type="domain" description="HTH araC/xylS-type" evidence="3">
    <location>
        <begin position="220"/>
        <end position="318"/>
    </location>
</feature>
<dbReference type="PROSITE" id="PS01124">
    <property type="entry name" value="HTH_ARAC_FAMILY_2"/>
    <property type="match status" value="1"/>
</dbReference>
<dbReference type="GO" id="GO:0003700">
    <property type="term" value="F:DNA-binding transcription factor activity"/>
    <property type="evidence" value="ECO:0007669"/>
    <property type="project" value="InterPro"/>
</dbReference>
<evidence type="ECO:0000256" key="2">
    <source>
        <dbReference type="ARBA" id="ARBA00023163"/>
    </source>
</evidence>
<dbReference type="RefSeq" id="WP_136577434.1">
    <property type="nucleotide sequence ID" value="NZ_STFF01000003.1"/>
</dbReference>
<sequence>MKQVTIVAPTGNAHLSSIAGSLEILNRANGYWVKLGNKPMMEVRVVGSVAELKSDIGFFSVYPVDIADVKKTDLVIIPSLLHDYDNTLKNNPALIAWIKEQYKRGAEIASICTGAFLLAATGLLEGKTCSTHWSAANDFKRLFPNVNLQIDKLITVEPGLYTNGGAYSFLNLMLFLVEKYFDRQTAIFCSKVFQIEIERTSQSPFHIFQAQRNHGDELIDQAQTYIEENLSQKISFEELASKLAVSRRNFDRRFIKATGNTPVEYLQRVKVEFAKKALERGRKSIFEVMNEVGYSDDKTFREVFKKITGLSPLDYKGKYNKESVS</sequence>
<dbReference type="InterPro" id="IPR018060">
    <property type="entry name" value="HTH_AraC"/>
</dbReference>
<protein>
    <submittedName>
        <fullName evidence="4">Helix-turn-helix domain-containing protein</fullName>
    </submittedName>
</protein>
<evidence type="ECO:0000259" key="3">
    <source>
        <dbReference type="PROSITE" id="PS01124"/>
    </source>
</evidence>
<dbReference type="InterPro" id="IPR052158">
    <property type="entry name" value="INH-QAR"/>
</dbReference>
<dbReference type="CDD" id="cd03138">
    <property type="entry name" value="GATase1_AraC_2"/>
    <property type="match status" value="1"/>
</dbReference>
<dbReference type="Gene3D" id="1.10.10.60">
    <property type="entry name" value="Homeodomain-like"/>
    <property type="match status" value="2"/>
</dbReference>
<dbReference type="PANTHER" id="PTHR43130:SF11">
    <property type="entry name" value="TRANSCRIPTIONAL REGULATORY PROTEIN"/>
    <property type="match status" value="1"/>
</dbReference>
<gene>
    <name evidence="4" type="ORF">FAM09_12375</name>
</gene>
<evidence type="ECO:0000313" key="4">
    <source>
        <dbReference type="EMBL" id="THU39302.1"/>
    </source>
</evidence>
<dbReference type="SMART" id="SM00342">
    <property type="entry name" value="HTH_ARAC"/>
    <property type="match status" value="1"/>
</dbReference>
<dbReference type="Pfam" id="PF01965">
    <property type="entry name" value="DJ-1_PfpI"/>
    <property type="match status" value="1"/>
</dbReference>
<dbReference type="SUPFAM" id="SSF46689">
    <property type="entry name" value="Homeodomain-like"/>
    <property type="match status" value="2"/>
</dbReference>
<reference evidence="4 5" key="1">
    <citation type="submission" date="2019-04" db="EMBL/GenBank/DDBJ databases">
        <title>Niastella caeni sp. nov., isolated from activated sludge.</title>
        <authorList>
            <person name="Sheng M."/>
        </authorList>
    </citation>
    <scope>NUCLEOTIDE SEQUENCE [LARGE SCALE GENOMIC DNA]</scope>
    <source>
        <strain evidence="4 5">HX-2-15</strain>
    </source>
</reference>
<keyword evidence="1" id="KW-0805">Transcription regulation</keyword>